<accession>A0A9D1EFC4</accession>
<name>A0A9D1EFC4_9FIRM</name>
<sequence>FAEYTPEQCQQDLTMLVNWKNLVTIQDTKKVSSIEEFKNKKFRYQLSEYTVEIERMVIRLENLFIEGASLEPTLLERIKNSISEITSISQESDERLYGWWSDLNNDFVRLNQNYQDYMRELNSMKAEEMMKTKEFLLFKDRLIEYLRSFVKSLQMNASAIEVYLKEIEESFTNLILERITEYEWSIPRLEMDVEKEQIAEKIRGRWKSILEWFIGKNGGDSEVGKVFDTTNEIIRKITRYAARISERSNSGANRKEEYYKLAVMFSKCNDIQEAHCLAASIFGIERPLHLNGDFKRKTESINSGVWEEDPCNIIVTPRVRTYREKTKRTAIVEYSLEKEETRKKTIQQLQEQRMLLQSYIQGQRLEFDSLPVIEPHVRDVFLLWLSKALENKEHRAKTEDGLEYYVEEKGKTCVLNCTDGTLQMPAYTLVFL</sequence>
<dbReference type="AlphaFoldDB" id="A0A9D1EFC4"/>
<protein>
    <submittedName>
        <fullName evidence="1">TIGR02677 family protein</fullName>
    </submittedName>
</protein>
<dbReference type="InterPro" id="IPR013493">
    <property type="entry name" value="CHP02677"/>
</dbReference>
<evidence type="ECO:0000313" key="2">
    <source>
        <dbReference type="Proteomes" id="UP000824201"/>
    </source>
</evidence>
<organism evidence="1 2">
    <name type="scientific">Candidatus Fimimorpha faecalis</name>
    <dbReference type="NCBI Taxonomy" id="2840824"/>
    <lineage>
        <taxon>Bacteria</taxon>
        <taxon>Bacillati</taxon>
        <taxon>Bacillota</taxon>
        <taxon>Clostridia</taxon>
        <taxon>Eubacteriales</taxon>
        <taxon>Candidatus Fimimorpha</taxon>
    </lineage>
</organism>
<dbReference type="EMBL" id="DVHN01000136">
    <property type="protein sequence ID" value="HIR89376.1"/>
    <property type="molecule type" value="Genomic_DNA"/>
</dbReference>
<comment type="caution">
    <text evidence="1">The sequence shown here is derived from an EMBL/GenBank/DDBJ whole genome shotgun (WGS) entry which is preliminary data.</text>
</comment>
<feature type="non-terminal residue" evidence="1">
    <location>
        <position position="1"/>
    </location>
</feature>
<proteinExistence type="predicted"/>
<reference evidence="1" key="2">
    <citation type="journal article" date="2021" name="PeerJ">
        <title>Extensive microbial diversity within the chicken gut microbiome revealed by metagenomics and culture.</title>
        <authorList>
            <person name="Gilroy R."/>
            <person name="Ravi A."/>
            <person name="Getino M."/>
            <person name="Pursley I."/>
            <person name="Horton D.L."/>
            <person name="Alikhan N.F."/>
            <person name="Baker D."/>
            <person name="Gharbi K."/>
            <person name="Hall N."/>
            <person name="Watson M."/>
            <person name="Adriaenssens E.M."/>
            <person name="Foster-Nyarko E."/>
            <person name="Jarju S."/>
            <person name="Secka A."/>
            <person name="Antonio M."/>
            <person name="Oren A."/>
            <person name="Chaudhuri R.R."/>
            <person name="La Ragione R."/>
            <person name="Hildebrand F."/>
            <person name="Pallen M.J."/>
        </authorList>
    </citation>
    <scope>NUCLEOTIDE SEQUENCE</scope>
    <source>
        <strain evidence="1">ChiW13-3771</strain>
    </source>
</reference>
<dbReference type="NCBIfam" id="TIGR02677">
    <property type="entry name" value="TIGR02677 family protein"/>
    <property type="match status" value="1"/>
</dbReference>
<reference evidence="1" key="1">
    <citation type="submission" date="2020-10" db="EMBL/GenBank/DDBJ databases">
        <authorList>
            <person name="Gilroy R."/>
        </authorList>
    </citation>
    <scope>NUCLEOTIDE SEQUENCE</scope>
    <source>
        <strain evidence="1">ChiW13-3771</strain>
    </source>
</reference>
<gene>
    <name evidence="1" type="ORF">IAC96_10525</name>
</gene>
<dbReference type="Pfam" id="PF09660">
    <property type="entry name" value="DUF2397"/>
    <property type="match status" value="1"/>
</dbReference>
<dbReference type="Proteomes" id="UP000824201">
    <property type="component" value="Unassembled WGS sequence"/>
</dbReference>
<evidence type="ECO:0000313" key="1">
    <source>
        <dbReference type="EMBL" id="HIR89376.1"/>
    </source>
</evidence>